<accession>A0A2H1VN39</accession>
<dbReference type="AlphaFoldDB" id="A0A2H1VN39"/>
<name>A0A2H1VN39_SPOFR</name>
<proteinExistence type="predicted"/>
<organism evidence="1">
    <name type="scientific">Spodoptera frugiperda</name>
    <name type="common">Fall armyworm</name>
    <dbReference type="NCBI Taxonomy" id="7108"/>
    <lineage>
        <taxon>Eukaryota</taxon>
        <taxon>Metazoa</taxon>
        <taxon>Ecdysozoa</taxon>
        <taxon>Arthropoda</taxon>
        <taxon>Hexapoda</taxon>
        <taxon>Insecta</taxon>
        <taxon>Pterygota</taxon>
        <taxon>Neoptera</taxon>
        <taxon>Endopterygota</taxon>
        <taxon>Lepidoptera</taxon>
        <taxon>Glossata</taxon>
        <taxon>Ditrysia</taxon>
        <taxon>Noctuoidea</taxon>
        <taxon>Noctuidae</taxon>
        <taxon>Amphipyrinae</taxon>
        <taxon>Spodoptera</taxon>
    </lineage>
</organism>
<sequence length="83" mass="9691">MTVHPSSKWQWAGHVARRTDGRWARKVTEWRPRTGRRSVGRPPTRWTDDIVRVAGSQWMQVAACRSTWRTKGEAFVQQWTSLG</sequence>
<dbReference type="EMBL" id="ODYU01003450">
    <property type="protein sequence ID" value="SOQ42249.1"/>
    <property type="molecule type" value="Genomic_DNA"/>
</dbReference>
<evidence type="ECO:0000313" key="1">
    <source>
        <dbReference type="EMBL" id="SOQ42249.1"/>
    </source>
</evidence>
<reference evidence="1" key="1">
    <citation type="submission" date="2016-07" db="EMBL/GenBank/DDBJ databases">
        <authorList>
            <person name="Bretaudeau A."/>
        </authorList>
    </citation>
    <scope>NUCLEOTIDE SEQUENCE</scope>
    <source>
        <strain evidence="1">Rice</strain>
        <tissue evidence="1">Whole body</tissue>
    </source>
</reference>
<gene>
    <name evidence="1" type="ORF">SFRICE_026468</name>
</gene>
<protein>
    <submittedName>
        <fullName evidence="1">SFRICE_026468</fullName>
    </submittedName>
</protein>